<evidence type="ECO:0000313" key="4">
    <source>
        <dbReference type="Proteomes" id="UP000233551"/>
    </source>
</evidence>
<dbReference type="EMBL" id="PGOL01008549">
    <property type="protein sequence ID" value="PKI31609.1"/>
    <property type="molecule type" value="Genomic_DNA"/>
</dbReference>
<evidence type="ECO:0000313" key="3">
    <source>
        <dbReference type="EMBL" id="PKI31609.1"/>
    </source>
</evidence>
<organism evidence="3 4">
    <name type="scientific">Punica granatum</name>
    <name type="common">Pomegranate</name>
    <dbReference type="NCBI Taxonomy" id="22663"/>
    <lineage>
        <taxon>Eukaryota</taxon>
        <taxon>Viridiplantae</taxon>
        <taxon>Streptophyta</taxon>
        <taxon>Embryophyta</taxon>
        <taxon>Tracheophyta</taxon>
        <taxon>Spermatophyta</taxon>
        <taxon>Magnoliopsida</taxon>
        <taxon>eudicotyledons</taxon>
        <taxon>Gunneridae</taxon>
        <taxon>Pentapetalae</taxon>
        <taxon>rosids</taxon>
        <taxon>malvids</taxon>
        <taxon>Myrtales</taxon>
        <taxon>Lythraceae</taxon>
        <taxon>Punica</taxon>
    </lineage>
</organism>
<evidence type="ECO:0000256" key="1">
    <source>
        <dbReference type="SAM" id="MobiDB-lite"/>
    </source>
</evidence>
<name>A0A2I0HIS7_PUNGR</name>
<feature type="chain" id="PRO_5014182179" evidence="2">
    <location>
        <begin position="25"/>
        <end position="111"/>
    </location>
</feature>
<dbReference type="AlphaFoldDB" id="A0A2I0HIS7"/>
<feature type="signal peptide" evidence="2">
    <location>
        <begin position="1"/>
        <end position="24"/>
    </location>
</feature>
<dbReference type="Proteomes" id="UP000233551">
    <property type="component" value="Unassembled WGS sequence"/>
</dbReference>
<feature type="non-terminal residue" evidence="3">
    <location>
        <position position="111"/>
    </location>
</feature>
<keyword evidence="2" id="KW-0732">Signal</keyword>
<gene>
    <name evidence="3" type="ORF">CRG98_047991</name>
</gene>
<reference evidence="3 4" key="1">
    <citation type="submission" date="2017-11" db="EMBL/GenBank/DDBJ databases">
        <title>De-novo sequencing of pomegranate (Punica granatum L.) genome.</title>
        <authorList>
            <person name="Akparov Z."/>
            <person name="Amiraslanov A."/>
            <person name="Hajiyeva S."/>
            <person name="Abbasov M."/>
            <person name="Kaur K."/>
            <person name="Hamwieh A."/>
            <person name="Solovyev V."/>
            <person name="Salamov A."/>
            <person name="Braich B."/>
            <person name="Kosarev P."/>
            <person name="Mahmoud A."/>
            <person name="Hajiyev E."/>
            <person name="Babayeva S."/>
            <person name="Izzatullayeva V."/>
            <person name="Mammadov A."/>
            <person name="Mammadov A."/>
            <person name="Sharifova S."/>
            <person name="Ojaghi J."/>
            <person name="Eynullazada K."/>
            <person name="Bayramov B."/>
            <person name="Abdulazimova A."/>
            <person name="Shahmuradov I."/>
        </authorList>
    </citation>
    <scope>NUCLEOTIDE SEQUENCE [LARGE SCALE GENOMIC DNA]</scope>
    <source>
        <strain evidence="4">cv. AG2017</strain>
        <tissue evidence="3">Leaf</tissue>
    </source>
</reference>
<protein>
    <submittedName>
        <fullName evidence="3">Uncharacterized protein</fullName>
    </submittedName>
</protein>
<evidence type="ECO:0000256" key="2">
    <source>
        <dbReference type="SAM" id="SignalP"/>
    </source>
</evidence>
<proteinExistence type="predicted"/>
<accession>A0A2I0HIS7</accession>
<keyword evidence="4" id="KW-1185">Reference proteome</keyword>
<comment type="caution">
    <text evidence="3">The sequence shown here is derived from an EMBL/GenBank/DDBJ whole genome shotgun (WGS) entry which is preliminary data.</text>
</comment>
<sequence>MAAQLIAEVSAHLLLLLVLPCSLACSRWKVGAARYALNKSNMGAEEENPDLTSPAGASQSPVSLPDGSVPVVPPLIPPPPVAPAFVVPPITPVPTAMPPPPPPALQVLRPP</sequence>
<feature type="region of interest" description="Disordered" evidence="1">
    <location>
        <begin position="43"/>
        <end position="68"/>
    </location>
</feature>